<evidence type="ECO:0000256" key="5">
    <source>
        <dbReference type="ARBA" id="ARBA00022679"/>
    </source>
</evidence>
<evidence type="ECO:0000256" key="11">
    <source>
        <dbReference type="RuleBase" id="RU363063"/>
    </source>
</evidence>
<evidence type="ECO:0000256" key="3">
    <source>
        <dbReference type="ARBA" id="ARBA00008661"/>
    </source>
</evidence>
<name>A0A061RK10_9CHLO</name>
<dbReference type="AlphaFoldDB" id="A0A061RK10"/>
<evidence type="ECO:0000256" key="10">
    <source>
        <dbReference type="ARBA" id="ARBA00023136"/>
    </source>
</evidence>
<evidence type="ECO:0000256" key="12">
    <source>
        <dbReference type="SAM" id="MobiDB-lite"/>
    </source>
</evidence>
<feature type="compositionally biased region" description="Polar residues" evidence="12">
    <location>
        <begin position="492"/>
        <end position="503"/>
    </location>
</feature>
<dbReference type="InterPro" id="IPR002659">
    <property type="entry name" value="Glyco_trans_31"/>
</dbReference>
<protein>
    <recommendedName>
        <fullName evidence="11">Hexosyltransferase</fullName>
        <ecNumber evidence="11">2.4.1.-</ecNumber>
    </recommendedName>
</protein>
<evidence type="ECO:0000313" key="13">
    <source>
        <dbReference type="EMBL" id="JAC70851.1"/>
    </source>
</evidence>
<keyword evidence="9 11" id="KW-0333">Golgi apparatus</keyword>
<dbReference type="PANTHER" id="PTHR11214">
    <property type="entry name" value="BETA-1,3-N-ACETYLGLUCOSAMINYLTRANSFERASE"/>
    <property type="match status" value="1"/>
</dbReference>
<keyword evidence="6" id="KW-0812">Transmembrane</keyword>
<comment type="pathway">
    <text evidence="2">Protein modification; protein glycosylation.</text>
</comment>
<evidence type="ECO:0000256" key="9">
    <source>
        <dbReference type="ARBA" id="ARBA00023034"/>
    </source>
</evidence>
<evidence type="ECO:0000256" key="8">
    <source>
        <dbReference type="ARBA" id="ARBA00022989"/>
    </source>
</evidence>
<reference evidence="13" key="1">
    <citation type="submission" date="2014-05" db="EMBL/GenBank/DDBJ databases">
        <title>The transcriptome of the halophilic microalga Tetraselmis sp. GSL018 isolated from the Great Salt Lake, Utah.</title>
        <authorList>
            <person name="Jinkerson R.E."/>
            <person name="D'Adamo S."/>
            <person name="Posewitz M.C."/>
        </authorList>
    </citation>
    <scope>NUCLEOTIDE SEQUENCE</scope>
    <source>
        <strain evidence="13">GSL018</strain>
    </source>
</reference>
<evidence type="ECO:0000256" key="6">
    <source>
        <dbReference type="ARBA" id="ARBA00022692"/>
    </source>
</evidence>
<comment type="cofactor">
    <cofactor evidence="11">
        <name>Mn(2+)</name>
        <dbReference type="ChEBI" id="CHEBI:29035"/>
    </cofactor>
</comment>
<keyword evidence="8" id="KW-1133">Transmembrane helix</keyword>
<evidence type="ECO:0000256" key="2">
    <source>
        <dbReference type="ARBA" id="ARBA00004922"/>
    </source>
</evidence>
<comment type="subcellular location">
    <subcellularLocation>
        <location evidence="1 11">Golgi apparatus membrane</location>
        <topology evidence="1 11">Single-pass type II membrane protein</topology>
    </subcellularLocation>
</comment>
<dbReference type="EMBL" id="GBEZ01015301">
    <property type="protein sequence ID" value="JAC70851.1"/>
    <property type="molecule type" value="Transcribed_RNA"/>
</dbReference>
<accession>A0A061RK10</accession>
<proteinExistence type="inferred from homology"/>
<organism evidence="13">
    <name type="scientific">Tetraselmis sp. GSL018</name>
    <dbReference type="NCBI Taxonomy" id="582737"/>
    <lineage>
        <taxon>Eukaryota</taxon>
        <taxon>Viridiplantae</taxon>
        <taxon>Chlorophyta</taxon>
        <taxon>core chlorophytes</taxon>
        <taxon>Chlorodendrophyceae</taxon>
        <taxon>Chlorodendrales</taxon>
        <taxon>Chlorodendraceae</taxon>
        <taxon>Tetraselmis</taxon>
    </lineage>
</organism>
<dbReference type="Pfam" id="PF01762">
    <property type="entry name" value="Galactosyl_T"/>
    <property type="match status" value="1"/>
</dbReference>
<sequence>MLLATSKFSLPFRSCGSARFGASKLFSACAIIIFLLFFTRTFFGGASLLVNQAWRHSYWSSTLWSRLMCLWDKPLPRNDVGQIHVPGAGSLFGHLYMQMDCPGTLEGFQSYSDSRGGRYTPATLFPISRTIPNGQQGQRAQQTQRLNLLVGVLSSCSSAVGRRTARSTWMRLLAPEDTAWQAKFLLSWHCKDSLAVEQEQHGDLLFLRTEETYYSLTPKVFRFFEYADTLGAEYTMKTDDDTFVFVDRVLSELKRMPKTCLYWGGSERLPSADAYRGSGIDIPLNKWYIDEDNFPLLAGTRYMAGGAYVLSRDLVHKIVRRRIVVPPHLPEDASVGRALGDAAFRLCRCSDTRHVKHVSDFQFVQLFHPAVHRCERGDVARRVLTMHGFKNLSQMDEVLSLATAPIELGCKVGKLRYTDWFTYKFWGRGFPKDAHAVNPIWSTSRRYHQLKKIRADPWERRHLFVSYEEDWAAGDGRTAGRTAVPRRAAASSGDQTSSLSGTS</sequence>
<gene>
    <name evidence="13" type="ORF">TSPGSL018_3233</name>
</gene>
<evidence type="ECO:0000256" key="1">
    <source>
        <dbReference type="ARBA" id="ARBA00004323"/>
    </source>
</evidence>
<keyword evidence="11" id="KW-0464">Manganese</keyword>
<dbReference type="Gene3D" id="3.90.550.50">
    <property type="match status" value="1"/>
</dbReference>
<keyword evidence="5" id="KW-0808">Transferase</keyword>
<dbReference type="UniPathway" id="UPA00378"/>
<feature type="region of interest" description="Disordered" evidence="12">
    <location>
        <begin position="476"/>
        <end position="503"/>
    </location>
</feature>
<keyword evidence="7" id="KW-0735">Signal-anchor</keyword>
<comment type="similarity">
    <text evidence="3 11">Belongs to the glycosyltransferase 31 family.</text>
</comment>
<dbReference type="GO" id="GO:0000139">
    <property type="term" value="C:Golgi membrane"/>
    <property type="evidence" value="ECO:0007669"/>
    <property type="project" value="UniProtKB-SubCell"/>
</dbReference>
<dbReference type="EC" id="2.4.1.-" evidence="11"/>
<evidence type="ECO:0000256" key="4">
    <source>
        <dbReference type="ARBA" id="ARBA00022676"/>
    </source>
</evidence>
<dbReference type="GO" id="GO:0016758">
    <property type="term" value="F:hexosyltransferase activity"/>
    <property type="evidence" value="ECO:0007669"/>
    <property type="project" value="InterPro"/>
</dbReference>
<keyword evidence="10" id="KW-0472">Membrane</keyword>
<evidence type="ECO:0000256" key="7">
    <source>
        <dbReference type="ARBA" id="ARBA00022968"/>
    </source>
</evidence>
<keyword evidence="4 11" id="KW-0328">Glycosyltransferase</keyword>